<gene>
    <name evidence="5" type="ORF">PLESHI_00200</name>
</gene>
<evidence type="ECO:0000256" key="2">
    <source>
        <dbReference type="ARBA" id="ARBA00022679"/>
    </source>
</evidence>
<feature type="domain" description="Glycosyl transferase family 51" evidence="4">
    <location>
        <begin position="263"/>
        <end position="394"/>
    </location>
</feature>
<keyword evidence="3" id="KW-0472">Membrane</keyword>
<dbReference type="OrthoDB" id="9766909at2"/>
<dbReference type="InterPro" id="IPR001264">
    <property type="entry name" value="Glyco_trans_51"/>
</dbReference>
<keyword evidence="2" id="KW-0808">Transferase</keyword>
<feature type="transmembrane region" description="Helical" evidence="3">
    <location>
        <begin position="152"/>
        <end position="177"/>
    </location>
</feature>
<accession>R8AW09</accession>
<protein>
    <submittedName>
        <fullName evidence="5">Penicillin-binding protein 1A</fullName>
    </submittedName>
</protein>
<dbReference type="PANTHER" id="PTHR32282">
    <property type="entry name" value="BINDING PROTEIN TRANSPEPTIDASE, PUTATIVE-RELATED"/>
    <property type="match status" value="1"/>
</dbReference>
<feature type="transmembrane region" description="Helical" evidence="3">
    <location>
        <begin position="113"/>
        <end position="132"/>
    </location>
</feature>
<dbReference type="InterPro" id="IPR050396">
    <property type="entry name" value="Glycosyltr_51/Transpeptidase"/>
</dbReference>
<dbReference type="EMBL" id="AQQO01000012">
    <property type="protein sequence ID" value="EON90486.1"/>
    <property type="molecule type" value="Genomic_DNA"/>
</dbReference>
<evidence type="ECO:0000259" key="4">
    <source>
        <dbReference type="Pfam" id="PF00912"/>
    </source>
</evidence>
<dbReference type="Gene3D" id="1.10.3810.10">
    <property type="entry name" value="Biosynthetic peptidoglycan transglycosylase-like"/>
    <property type="match status" value="1"/>
</dbReference>
<dbReference type="PATRIC" id="fig|1315976.3.peg.22"/>
<keyword evidence="3" id="KW-0812">Transmembrane</keyword>
<comment type="pathway">
    <text evidence="1">Cell wall biogenesis; peptidoglycan biosynthesis.</text>
</comment>
<dbReference type="RefSeq" id="WP_010861680.1">
    <property type="nucleotide sequence ID" value="NZ_KB944507.1"/>
</dbReference>
<proteinExistence type="predicted"/>
<reference evidence="5 6" key="1">
    <citation type="journal article" date="2013" name="Genome Announc.">
        <title>Genome Sequence of Plesiomonas shigelloides Strain 302-73 (Serotype O1).</title>
        <authorList>
            <person name="Pique N."/>
            <person name="Aquilini E."/>
            <person name="Alioto T."/>
            <person name="Minana-Galbis D."/>
            <person name="Tomas J.M."/>
        </authorList>
    </citation>
    <scope>NUCLEOTIDE SEQUENCE [LARGE SCALE GENOMIC DNA]</scope>
    <source>
        <strain evidence="5 6">302-73</strain>
    </source>
</reference>
<evidence type="ECO:0000256" key="3">
    <source>
        <dbReference type="SAM" id="Phobius"/>
    </source>
</evidence>
<feature type="transmembrane region" description="Helical" evidence="3">
    <location>
        <begin position="82"/>
        <end position="101"/>
    </location>
</feature>
<sequence length="452" mass="51524">MIRDDQNDVWKQHFPTYHFSERDIALEEYKVAAKALESEERVFLNASNITLVASATLGSLAVSSTEKLSTKLAPVLPNYATPIVLLLVVTIFSLISVKYFADRQRAITFASRKIVILRRMLGLSYGRVQLVLPNWRVEGADQPLSIKLFPGWFTYAAYPFWILLIISSCISFLLLAMLSKNITLDFISVAPLTLVGLLTTLWILTFTLIFRMSLLDTHENLRLLITQRLSKLISLPVAPNIEYLIYRANLATYETSRHKVSLKNLMQLLVFIEDRDFYKHCGISYKAIGRGILSLFNLMRRSGGSTIHQQLVRTLFILDLTKTKRRKFVEILLAPWLDKTLEKQRILEVYICSVRYENRCFGVVPAMQHFFGEIIQNPSKAQAFFLVERVSNIRKSLLANKIVATAKAAKEKGILSSTDLKELSSIYLKAVSEGRIIDHNCSLERLVEQLNA</sequence>
<feature type="transmembrane region" description="Helical" evidence="3">
    <location>
        <begin position="42"/>
        <end position="62"/>
    </location>
</feature>
<comment type="caution">
    <text evidence="5">The sequence shown here is derived from an EMBL/GenBank/DDBJ whole genome shotgun (WGS) entry which is preliminary data.</text>
</comment>
<evidence type="ECO:0000313" key="6">
    <source>
        <dbReference type="Proteomes" id="UP000014012"/>
    </source>
</evidence>
<name>R8AW09_PLESH</name>
<dbReference type="Pfam" id="PF00912">
    <property type="entry name" value="Transgly"/>
    <property type="match status" value="1"/>
</dbReference>
<organism evidence="5 6">
    <name type="scientific">Plesiomonas shigelloides 302-73</name>
    <dbReference type="NCBI Taxonomy" id="1315976"/>
    <lineage>
        <taxon>Bacteria</taxon>
        <taxon>Pseudomonadati</taxon>
        <taxon>Pseudomonadota</taxon>
        <taxon>Gammaproteobacteria</taxon>
        <taxon>Enterobacterales</taxon>
        <taxon>Enterobacteriaceae</taxon>
        <taxon>Plesiomonas</taxon>
    </lineage>
</organism>
<dbReference type="Proteomes" id="UP000014012">
    <property type="component" value="Unassembled WGS sequence"/>
</dbReference>
<keyword evidence="6" id="KW-1185">Reference proteome</keyword>
<feature type="transmembrane region" description="Helical" evidence="3">
    <location>
        <begin position="189"/>
        <end position="210"/>
    </location>
</feature>
<dbReference type="PANTHER" id="PTHR32282:SF33">
    <property type="entry name" value="PEPTIDOGLYCAN GLYCOSYLTRANSFERASE"/>
    <property type="match status" value="1"/>
</dbReference>
<dbReference type="GO" id="GO:0008955">
    <property type="term" value="F:peptidoglycan glycosyltransferase activity"/>
    <property type="evidence" value="ECO:0007669"/>
    <property type="project" value="TreeGrafter"/>
</dbReference>
<keyword evidence="3" id="KW-1133">Transmembrane helix</keyword>
<dbReference type="InterPro" id="IPR036950">
    <property type="entry name" value="PBP_transglycosylase"/>
</dbReference>
<dbReference type="AlphaFoldDB" id="R8AW09"/>
<dbReference type="HOGENOM" id="CLU_048115_0_0_6"/>
<evidence type="ECO:0000313" key="5">
    <source>
        <dbReference type="EMBL" id="EON90486.1"/>
    </source>
</evidence>
<evidence type="ECO:0000256" key="1">
    <source>
        <dbReference type="ARBA" id="ARBA00004752"/>
    </source>
</evidence>
<dbReference type="InterPro" id="IPR023346">
    <property type="entry name" value="Lysozyme-like_dom_sf"/>
</dbReference>
<dbReference type="SUPFAM" id="SSF53955">
    <property type="entry name" value="Lysozyme-like"/>
    <property type="match status" value="1"/>
</dbReference>